<name>A0A2A6B6N1_PRIPA</name>
<dbReference type="EnsemblMetazoa" id="PPA35490.1">
    <property type="protein sequence ID" value="PPA35490.1"/>
    <property type="gene ID" value="WBGene00273859"/>
</dbReference>
<reference evidence="3" key="2">
    <citation type="submission" date="2022-06" db="UniProtKB">
        <authorList>
            <consortium name="EnsemblMetazoa"/>
        </authorList>
    </citation>
    <scope>IDENTIFICATION</scope>
    <source>
        <strain evidence="3">PS312</strain>
    </source>
</reference>
<evidence type="ECO:0000313" key="4">
    <source>
        <dbReference type="Proteomes" id="UP000005239"/>
    </source>
</evidence>
<feature type="compositionally biased region" description="Basic and acidic residues" evidence="1">
    <location>
        <begin position="1"/>
        <end position="11"/>
    </location>
</feature>
<keyword evidence="2" id="KW-0812">Transmembrane</keyword>
<proteinExistence type="predicted"/>
<protein>
    <submittedName>
        <fullName evidence="3">Uncharacterized protein</fullName>
    </submittedName>
</protein>
<gene>
    <name evidence="3" type="primary">WBGene00273859</name>
</gene>
<feature type="transmembrane region" description="Helical" evidence="2">
    <location>
        <begin position="126"/>
        <end position="146"/>
    </location>
</feature>
<reference evidence="4" key="1">
    <citation type="journal article" date="2008" name="Nat. Genet.">
        <title>The Pristionchus pacificus genome provides a unique perspective on nematode lifestyle and parasitism.</title>
        <authorList>
            <person name="Dieterich C."/>
            <person name="Clifton S.W."/>
            <person name="Schuster L.N."/>
            <person name="Chinwalla A."/>
            <person name="Delehaunty K."/>
            <person name="Dinkelacker I."/>
            <person name="Fulton L."/>
            <person name="Fulton R."/>
            <person name="Godfrey J."/>
            <person name="Minx P."/>
            <person name="Mitreva M."/>
            <person name="Roeseler W."/>
            <person name="Tian H."/>
            <person name="Witte H."/>
            <person name="Yang S.P."/>
            <person name="Wilson R.K."/>
            <person name="Sommer R.J."/>
        </authorList>
    </citation>
    <scope>NUCLEOTIDE SEQUENCE [LARGE SCALE GENOMIC DNA]</scope>
    <source>
        <strain evidence="4">PS312</strain>
    </source>
</reference>
<dbReference type="AlphaFoldDB" id="A0A2A6B6N1"/>
<keyword evidence="2" id="KW-0472">Membrane</keyword>
<evidence type="ECO:0000313" key="3">
    <source>
        <dbReference type="EnsemblMetazoa" id="PPA35490.1"/>
    </source>
</evidence>
<accession>A0A2A6B6N1</accession>
<evidence type="ECO:0000256" key="2">
    <source>
        <dbReference type="SAM" id="Phobius"/>
    </source>
</evidence>
<feature type="region of interest" description="Disordered" evidence="1">
    <location>
        <begin position="1"/>
        <end position="30"/>
    </location>
</feature>
<sequence>MKTKTARESLRSRANQPESSFKESFQDELPSDGLRRTPRFLLTTFLVLCVILEGWIADAKGVWLQEREAVDEAAAPLAEAVEDGEVVHSHRQVRRGLEGVVTQVVTMEDGEEDGGRIHKLCQFRTFFVIVAFVVFLVCIIIACSQFEEEEDKKKRERQHLLATEAQPQQVVIQPVQQ</sequence>
<dbReference type="Proteomes" id="UP000005239">
    <property type="component" value="Unassembled WGS sequence"/>
</dbReference>
<organism evidence="3 4">
    <name type="scientific">Pristionchus pacificus</name>
    <name type="common">Parasitic nematode worm</name>
    <dbReference type="NCBI Taxonomy" id="54126"/>
    <lineage>
        <taxon>Eukaryota</taxon>
        <taxon>Metazoa</taxon>
        <taxon>Ecdysozoa</taxon>
        <taxon>Nematoda</taxon>
        <taxon>Chromadorea</taxon>
        <taxon>Rhabditida</taxon>
        <taxon>Rhabditina</taxon>
        <taxon>Diplogasteromorpha</taxon>
        <taxon>Diplogasteroidea</taxon>
        <taxon>Neodiplogasteridae</taxon>
        <taxon>Pristionchus</taxon>
    </lineage>
</organism>
<accession>A0A8R1UPN6</accession>
<keyword evidence="2" id="KW-1133">Transmembrane helix</keyword>
<keyword evidence="4" id="KW-1185">Reference proteome</keyword>
<evidence type="ECO:0000256" key="1">
    <source>
        <dbReference type="SAM" id="MobiDB-lite"/>
    </source>
</evidence>
<feature type="transmembrane region" description="Helical" evidence="2">
    <location>
        <begin position="40"/>
        <end position="57"/>
    </location>
</feature>